<accession>A0ABQ5INL6</accession>
<name>A0ABQ5INL6_9ASTR</name>
<proteinExistence type="predicted"/>
<comment type="caution">
    <text evidence="1">The sequence shown here is derived from an EMBL/GenBank/DDBJ whole genome shotgun (WGS) entry which is preliminary data.</text>
</comment>
<sequence length="40" mass="4468">REKYQISKPFPHDVAIPVLPSTTFQERTNLTTSGILGIPD</sequence>
<evidence type="ECO:0000313" key="2">
    <source>
        <dbReference type="Proteomes" id="UP001151760"/>
    </source>
</evidence>
<reference evidence="1" key="2">
    <citation type="submission" date="2022-01" db="EMBL/GenBank/DDBJ databases">
        <authorList>
            <person name="Yamashiro T."/>
            <person name="Shiraishi A."/>
            <person name="Satake H."/>
            <person name="Nakayama K."/>
        </authorList>
    </citation>
    <scope>NUCLEOTIDE SEQUENCE</scope>
</reference>
<dbReference type="Proteomes" id="UP001151760">
    <property type="component" value="Unassembled WGS sequence"/>
</dbReference>
<feature type="non-terminal residue" evidence="1">
    <location>
        <position position="1"/>
    </location>
</feature>
<organism evidence="1 2">
    <name type="scientific">Tanacetum coccineum</name>
    <dbReference type="NCBI Taxonomy" id="301880"/>
    <lineage>
        <taxon>Eukaryota</taxon>
        <taxon>Viridiplantae</taxon>
        <taxon>Streptophyta</taxon>
        <taxon>Embryophyta</taxon>
        <taxon>Tracheophyta</taxon>
        <taxon>Spermatophyta</taxon>
        <taxon>Magnoliopsida</taxon>
        <taxon>eudicotyledons</taxon>
        <taxon>Gunneridae</taxon>
        <taxon>Pentapetalae</taxon>
        <taxon>asterids</taxon>
        <taxon>campanulids</taxon>
        <taxon>Asterales</taxon>
        <taxon>Asteraceae</taxon>
        <taxon>Asteroideae</taxon>
        <taxon>Anthemideae</taxon>
        <taxon>Anthemidinae</taxon>
        <taxon>Tanacetum</taxon>
    </lineage>
</organism>
<dbReference type="EMBL" id="BQNB010020988">
    <property type="protein sequence ID" value="GJU01684.1"/>
    <property type="molecule type" value="Genomic_DNA"/>
</dbReference>
<evidence type="ECO:0000313" key="1">
    <source>
        <dbReference type="EMBL" id="GJU01684.1"/>
    </source>
</evidence>
<protein>
    <submittedName>
        <fullName evidence="1">Uncharacterized protein</fullName>
    </submittedName>
</protein>
<gene>
    <name evidence="1" type="ORF">Tco_1112022</name>
</gene>
<reference evidence="1" key="1">
    <citation type="journal article" date="2022" name="Int. J. Mol. Sci.">
        <title>Draft Genome of Tanacetum Coccineum: Genomic Comparison of Closely Related Tanacetum-Family Plants.</title>
        <authorList>
            <person name="Yamashiro T."/>
            <person name="Shiraishi A."/>
            <person name="Nakayama K."/>
            <person name="Satake H."/>
        </authorList>
    </citation>
    <scope>NUCLEOTIDE SEQUENCE</scope>
</reference>
<keyword evidence="2" id="KW-1185">Reference proteome</keyword>